<keyword evidence="1" id="KW-0378">Hydrolase</keyword>
<dbReference type="Pfam" id="PF09261">
    <property type="entry name" value="Alpha-mann_mid"/>
    <property type="match status" value="1"/>
</dbReference>
<dbReference type="AlphaFoldDB" id="A0A7R8ZER0"/>
<evidence type="ECO:0000313" key="3">
    <source>
        <dbReference type="EMBL" id="CAD7206688.1"/>
    </source>
</evidence>
<protein>
    <recommendedName>
        <fullName evidence="2">Glycoside hydrolase family 38 central domain-containing protein</fullName>
    </recommendedName>
</protein>
<evidence type="ECO:0000259" key="2">
    <source>
        <dbReference type="SMART" id="SM00872"/>
    </source>
</evidence>
<dbReference type="GO" id="GO:0004559">
    <property type="term" value="F:alpha-mannosidase activity"/>
    <property type="evidence" value="ECO:0007669"/>
    <property type="project" value="InterPro"/>
</dbReference>
<dbReference type="GO" id="GO:0005764">
    <property type="term" value="C:lysosome"/>
    <property type="evidence" value="ECO:0007669"/>
    <property type="project" value="TreeGrafter"/>
</dbReference>
<dbReference type="EMBL" id="OA585369">
    <property type="protein sequence ID" value="CAD7206688.1"/>
    <property type="molecule type" value="Genomic_DNA"/>
</dbReference>
<dbReference type="InterPro" id="IPR015341">
    <property type="entry name" value="Glyco_hydro_38_cen"/>
</dbReference>
<dbReference type="PANTHER" id="PTHR11607">
    <property type="entry name" value="ALPHA-MANNOSIDASE"/>
    <property type="match status" value="1"/>
</dbReference>
<proteinExistence type="predicted"/>
<dbReference type="InterPro" id="IPR037094">
    <property type="entry name" value="Glyco_hydro_38_cen_sf"/>
</dbReference>
<evidence type="ECO:0000256" key="1">
    <source>
        <dbReference type="ARBA" id="ARBA00022801"/>
    </source>
</evidence>
<dbReference type="PANTHER" id="PTHR11607:SF3">
    <property type="entry name" value="LYSOSOMAL ALPHA-MANNOSIDASE"/>
    <property type="match status" value="1"/>
</dbReference>
<sequence length="176" mass="19559">MFQVCKQLSVLGNVTGLDAGGKLDDLRRAMGIMQHHDAITGTERQEVADDYIRMLTAALRGCEDVTKAAIKGKELLTKSPRSQLCLKVVCWGKKELLAESPRFQLCLKVVFWGKKELLAKSLRSQLCLNVVCWGKKALLAKFPRSQLCLKMVCWGKKEQLAKFSSLSVMSEDGVLG</sequence>
<name>A0A7R8ZER0_TIMDO</name>
<reference evidence="3" key="1">
    <citation type="submission" date="2020-11" db="EMBL/GenBank/DDBJ databases">
        <authorList>
            <person name="Tran Van P."/>
        </authorList>
    </citation>
    <scope>NUCLEOTIDE SEQUENCE</scope>
</reference>
<dbReference type="GO" id="GO:0006013">
    <property type="term" value="P:mannose metabolic process"/>
    <property type="evidence" value="ECO:0007669"/>
    <property type="project" value="InterPro"/>
</dbReference>
<dbReference type="InterPro" id="IPR050843">
    <property type="entry name" value="Glycosyl_Hydrlase_38"/>
</dbReference>
<dbReference type="Gene3D" id="1.20.1270.50">
    <property type="entry name" value="Glycoside hydrolase family 38, central domain"/>
    <property type="match status" value="1"/>
</dbReference>
<dbReference type="InterPro" id="IPR028995">
    <property type="entry name" value="Glyco_hydro_57/38_cen_sf"/>
</dbReference>
<dbReference type="SMART" id="SM00872">
    <property type="entry name" value="Alpha-mann_mid"/>
    <property type="match status" value="1"/>
</dbReference>
<dbReference type="FunFam" id="1.20.1270.50:FF:000003">
    <property type="entry name" value="Alpha-mannosidase"/>
    <property type="match status" value="1"/>
</dbReference>
<feature type="domain" description="Glycoside hydrolase family 38 central" evidence="2">
    <location>
        <begin position="3"/>
        <end position="55"/>
    </location>
</feature>
<accession>A0A7R8ZER0</accession>
<dbReference type="SUPFAM" id="SSF88688">
    <property type="entry name" value="Families 57/38 glycoside transferase middle domain"/>
    <property type="match status" value="1"/>
</dbReference>
<gene>
    <name evidence="3" type="ORF">TDIB3V08_LOCUS12837</name>
</gene>
<organism evidence="3">
    <name type="scientific">Timema douglasi</name>
    <name type="common">Walking stick</name>
    <dbReference type="NCBI Taxonomy" id="61478"/>
    <lineage>
        <taxon>Eukaryota</taxon>
        <taxon>Metazoa</taxon>
        <taxon>Ecdysozoa</taxon>
        <taxon>Arthropoda</taxon>
        <taxon>Hexapoda</taxon>
        <taxon>Insecta</taxon>
        <taxon>Pterygota</taxon>
        <taxon>Neoptera</taxon>
        <taxon>Polyneoptera</taxon>
        <taxon>Phasmatodea</taxon>
        <taxon>Timematodea</taxon>
        <taxon>Timematoidea</taxon>
        <taxon>Timematidae</taxon>
        <taxon>Timema</taxon>
    </lineage>
</organism>